<dbReference type="PROSITE" id="PS01035">
    <property type="entry name" value="PTS_EIIB_TYPE_1_CYS"/>
    <property type="match status" value="1"/>
</dbReference>
<dbReference type="PANTHER" id="PTHR30009:SF20">
    <property type="entry name" value="PTS SYSTEM GLUCOSE-SPECIFIC EIICB COMPONENT-RELATED"/>
    <property type="match status" value="1"/>
</dbReference>
<dbReference type="eggNOG" id="COG1264">
    <property type="taxonomic scope" value="Bacteria"/>
</dbReference>
<keyword evidence="6" id="KW-0598">Phosphotransferase system</keyword>
<feature type="transmembrane region" description="Helical" evidence="12">
    <location>
        <begin position="313"/>
        <end position="337"/>
    </location>
</feature>
<dbReference type="InterPro" id="IPR018113">
    <property type="entry name" value="PTrfase_EIIB_Cys"/>
</dbReference>
<dbReference type="GO" id="GO:0009401">
    <property type="term" value="P:phosphoenolpyruvate-dependent sugar phosphotransferase system"/>
    <property type="evidence" value="ECO:0007669"/>
    <property type="project" value="UniProtKB-KW"/>
</dbReference>
<gene>
    <name evidence="15" type="ordered locus">Namu_0308</name>
</gene>
<evidence type="ECO:0000256" key="11">
    <source>
        <dbReference type="PROSITE-ProRule" id="PRU00421"/>
    </source>
</evidence>
<evidence type="ECO:0000256" key="5">
    <source>
        <dbReference type="ARBA" id="ARBA00022679"/>
    </source>
</evidence>
<evidence type="ECO:0000256" key="12">
    <source>
        <dbReference type="SAM" id="Phobius"/>
    </source>
</evidence>
<feature type="active site" description="Phosphocysteine intermediate; for EIIB activity" evidence="11">
    <location>
        <position position="489"/>
    </location>
</feature>
<name>C8XK55_NAKMY</name>
<evidence type="ECO:0000256" key="1">
    <source>
        <dbReference type="ARBA" id="ARBA00004651"/>
    </source>
</evidence>
<dbReference type="EMBL" id="CP001737">
    <property type="protein sequence ID" value="ACV76738.1"/>
    <property type="molecule type" value="Genomic_DNA"/>
</dbReference>
<dbReference type="InterPro" id="IPR003352">
    <property type="entry name" value="PTS_EIIC"/>
</dbReference>
<accession>C8XK55</accession>
<evidence type="ECO:0000256" key="3">
    <source>
        <dbReference type="ARBA" id="ARBA00022475"/>
    </source>
</evidence>
<dbReference type="GO" id="GO:0008982">
    <property type="term" value="F:protein-N(PI)-phosphohistidine-sugar phosphotransferase activity"/>
    <property type="evidence" value="ECO:0007669"/>
    <property type="project" value="InterPro"/>
</dbReference>
<evidence type="ECO:0000256" key="6">
    <source>
        <dbReference type="ARBA" id="ARBA00022683"/>
    </source>
</evidence>
<dbReference type="PROSITE" id="PS51103">
    <property type="entry name" value="PTS_EIIC_TYPE_1"/>
    <property type="match status" value="1"/>
</dbReference>
<dbReference type="GO" id="GO:0015764">
    <property type="term" value="P:N-acetylglucosamine transport"/>
    <property type="evidence" value="ECO:0007669"/>
    <property type="project" value="TreeGrafter"/>
</dbReference>
<evidence type="ECO:0000256" key="2">
    <source>
        <dbReference type="ARBA" id="ARBA00022448"/>
    </source>
</evidence>
<feature type="transmembrane region" description="Helical" evidence="12">
    <location>
        <begin position="123"/>
        <end position="140"/>
    </location>
</feature>
<dbReference type="AlphaFoldDB" id="C8XK55"/>
<keyword evidence="3" id="KW-1003">Cell membrane</keyword>
<feature type="domain" description="PTS EIIC type-1" evidence="14">
    <location>
        <begin position="26"/>
        <end position="453"/>
    </location>
</feature>
<dbReference type="RefSeq" id="WP_012814213.1">
    <property type="nucleotide sequence ID" value="NC_013235.1"/>
</dbReference>
<feature type="transmembrane region" description="Helical" evidence="12">
    <location>
        <begin position="177"/>
        <end position="200"/>
    </location>
</feature>
<feature type="transmembrane region" description="Helical" evidence="12">
    <location>
        <begin position="220"/>
        <end position="243"/>
    </location>
</feature>
<keyword evidence="7 12" id="KW-0812">Transmembrane</keyword>
<keyword evidence="2" id="KW-0813">Transport</keyword>
<feature type="transmembrane region" description="Helical" evidence="12">
    <location>
        <begin position="286"/>
        <end position="306"/>
    </location>
</feature>
<dbReference type="HOGENOM" id="CLU_012312_1_0_11"/>
<keyword evidence="4" id="KW-0762">Sugar transport</keyword>
<feature type="transmembrane region" description="Helical" evidence="12">
    <location>
        <begin position="343"/>
        <end position="361"/>
    </location>
</feature>
<dbReference type="InterPro" id="IPR036878">
    <property type="entry name" value="Glu_permease_IIB"/>
</dbReference>
<dbReference type="CDD" id="cd00212">
    <property type="entry name" value="PTS_IIB_glc"/>
    <property type="match status" value="2"/>
</dbReference>
<dbReference type="SUPFAM" id="SSF55604">
    <property type="entry name" value="Glucose permease domain IIB"/>
    <property type="match status" value="2"/>
</dbReference>
<dbReference type="InterPro" id="IPR001996">
    <property type="entry name" value="PTS_IIB_1"/>
</dbReference>
<dbReference type="InterPro" id="IPR050429">
    <property type="entry name" value="PTS_Glucose_EIICBA"/>
</dbReference>
<dbReference type="STRING" id="479431.Namu_0308"/>
<dbReference type="InParanoid" id="C8XK55"/>
<keyword evidence="5" id="KW-0808">Transferase</keyword>
<evidence type="ECO:0000256" key="7">
    <source>
        <dbReference type="ARBA" id="ARBA00022692"/>
    </source>
</evidence>
<feature type="transmembrane region" description="Helical" evidence="12">
    <location>
        <begin position="420"/>
        <end position="441"/>
    </location>
</feature>
<feature type="transmembrane region" description="Helical" evidence="12">
    <location>
        <begin position="146"/>
        <end position="165"/>
    </location>
</feature>
<reference evidence="16" key="1">
    <citation type="submission" date="2009-09" db="EMBL/GenBank/DDBJ databases">
        <title>The complete genome of Nakamurella multipartita DSM 44233.</title>
        <authorList>
            <consortium name="US DOE Joint Genome Institute (JGI-PGF)"/>
            <person name="Lucas S."/>
            <person name="Copeland A."/>
            <person name="Lapidus A."/>
            <person name="Glavina del Rio T."/>
            <person name="Dalin E."/>
            <person name="Tice H."/>
            <person name="Bruce D."/>
            <person name="Goodwin L."/>
            <person name="Pitluck S."/>
            <person name="Kyrpides N."/>
            <person name="Mavromatis K."/>
            <person name="Ivanova N."/>
            <person name="Ovchinnikova G."/>
            <person name="Sims D."/>
            <person name="Meincke L."/>
            <person name="Brettin T."/>
            <person name="Detter J.C."/>
            <person name="Han C."/>
            <person name="Larimer F."/>
            <person name="Land M."/>
            <person name="Hauser L."/>
            <person name="Markowitz V."/>
            <person name="Cheng J.-F."/>
            <person name="Hugenholtz P."/>
            <person name="Woyke T."/>
            <person name="Wu D."/>
            <person name="Klenk H.-P."/>
            <person name="Eisen J.A."/>
        </authorList>
    </citation>
    <scope>NUCLEOTIDE SEQUENCE [LARGE SCALE GENOMIC DNA]</scope>
    <source>
        <strain evidence="16">ATCC 700099 / DSM 44233 / CIP 104796 / JCM 9543 / NBRC 105858 / Y-104</strain>
    </source>
</reference>
<sequence>MTTTLEKTPAAEPAAPAPNKLKEIWSNFFGFLQKLGKSLMLPVAVLPVAGILLGVGGAFLGNYNQQAINAGYCSAPGGITISGDAAACLALPSDTVVGDPVAAGILAEPLYVFLKILQGAGDPVFGALGLIFAVGVALGISKNDGVSALAATVGYLVMTATIGVVAQARGIDTKAVLGLQTLDTGVFGGIIIGIIAGYLFNRFYRISLPPYLGFFAGKRFVPIVTAFAAIALGVVLAFLWPPIGNFIENTANEVISANAPVAVFVYALVERALLPFGLHHIWNAPFFYVVNIGGWSNCEGILTCFLRGHPESGIFGGGFLGKMFGLCGAALAIYVTAKPENKVKIGSIMLAAALTTFLTGITEPLEFAFLFVAPLLYVAHALMYASGFTVMYLLGGRLGYTFSQGGIDYVLFYANGIKPWLVLVIGPIWFVLYFAVFYGLIKLLNMKTPGREEAEVDVGEAAADGANRFSQQLVLAFGGRSNITDLDACITRLRVGVVDINKASQSKLRALGAAGVLIVGNNMQAIFGTRSENLKTDIEEYLKIAGDEAELGDDQIEEVVYDEPGTKPKLRDPLAAEKSRDFIAGLGGRDNISKVEAAAETRLRVKVKDGSKVDEAALANSGIAGVVKVGDGLYHLIAGANADQYAAEMRGQLVSVPA</sequence>
<evidence type="ECO:0000256" key="8">
    <source>
        <dbReference type="ARBA" id="ARBA00022777"/>
    </source>
</evidence>
<dbReference type="PROSITE" id="PS51098">
    <property type="entry name" value="PTS_EIIB_TYPE_1"/>
    <property type="match status" value="2"/>
</dbReference>
<comment type="subcellular location">
    <subcellularLocation>
        <location evidence="1">Cell membrane</location>
        <topology evidence="1">Multi-pass membrane protein</topology>
    </subcellularLocation>
</comment>
<dbReference type="GO" id="GO:0016301">
    <property type="term" value="F:kinase activity"/>
    <property type="evidence" value="ECO:0007669"/>
    <property type="project" value="UniProtKB-KW"/>
</dbReference>
<dbReference type="PANTHER" id="PTHR30009">
    <property type="entry name" value="CYTOCHROME C-TYPE SYNTHESIS PROTEIN AND PTS TRANSMEMBRANE COMPONENT"/>
    <property type="match status" value="1"/>
</dbReference>
<feature type="domain" description="PTS EIIB type-1" evidence="13">
    <location>
        <begin position="576"/>
        <end position="658"/>
    </location>
</feature>
<keyword evidence="8" id="KW-0418">Kinase</keyword>
<reference evidence="15 16" key="2">
    <citation type="journal article" date="2010" name="Stand. Genomic Sci.">
        <title>Complete genome sequence of Nakamurella multipartita type strain (Y-104).</title>
        <authorList>
            <person name="Tice H."/>
            <person name="Mayilraj S."/>
            <person name="Sims D."/>
            <person name="Lapidus A."/>
            <person name="Nolan M."/>
            <person name="Lucas S."/>
            <person name="Glavina Del Rio T."/>
            <person name="Copeland A."/>
            <person name="Cheng J.F."/>
            <person name="Meincke L."/>
            <person name="Bruce D."/>
            <person name="Goodwin L."/>
            <person name="Pitluck S."/>
            <person name="Ivanova N."/>
            <person name="Mavromatis K."/>
            <person name="Ovchinnikova G."/>
            <person name="Pati A."/>
            <person name="Chen A."/>
            <person name="Palaniappan K."/>
            <person name="Land M."/>
            <person name="Hauser L."/>
            <person name="Chang Y.J."/>
            <person name="Jeffries C.D."/>
            <person name="Detter J.C."/>
            <person name="Brettin T."/>
            <person name="Rohde M."/>
            <person name="Goker M."/>
            <person name="Bristow J."/>
            <person name="Eisen J.A."/>
            <person name="Markowitz V."/>
            <person name="Hugenholtz P."/>
            <person name="Kyrpides N.C."/>
            <person name="Klenk H.P."/>
            <person name="Chen F."/>
        </authorList>
    </citation>
    <scope>NUCLEOTIDE SEQUENCE [LARGE SCALE GENOMIC DNA]</scope>
    <source>
        <strain evidence="16">ATCC 700099 / DSM 44233 / CIP 104796 / JCM 9543 / NBRC 105858 / Y-104</strain>
    </source>
</reference>
<dbReference type="KEGG" id="nml:Namu_0308"/>
<dbReference type="Proteomes" id="UP000002218">
    <property type="component" value="Chromosome"/>
</dbReference>
<dbReference type="GO" id="GO:0005886">
    <property type="term" value="C:plasma membrane"/>
    <property type="evidence" value="ECO:0007669"/>
    <property type="project" value="UniProtKB-SubCell"/>
</dbReference>
<feature type="domain" description="PTS EIIB type-1" evidence="13">
    <location>
        <begin position="467"/>
        <end position="548"/>
    </location>
</feature>
<keyword evidence="9 12" id="KW-1133">Transmembrane helix</keyword>
<dbReference type="NCBIfam" id="TIGR00826">
    <property type="entry name" value="EIIB_glc"/>
    <property type="match status" value="1"/>
</dbReference>
<evidence type="ECO:0000256" key="4">
    <source>
        <dbReference type="ARBA" id="ARBA00022597"/>
    </source>
</evidence>
<keyword evidence="10 12" id="KW-0472">Membrane</keyword>
<dbReference type="InterPro" id="IPR013013">
    <property type="entry name" value="PTS_EIIC_1"/>
</dbReference>
<dbReference type="Pfam" id="PF00367">
    <property type="entry name" value="PTS_EIIB"/>
    <property type="match status" value="2"/>
</dbReference>
<evidence type="ECO:0000259" key="13">
    <source>
        <dbReference type="PROSITE" id="PS51098"/>
    </source>
</evidence>
<feature type="transmembrane region" description="Helical" evidence="12">
    <location>
        <begin position="39"/>
        <end position="60"/>
    </location>
</feature>
<evidence type="ECO:0000256" key="9">
    <source>
        <dbReference type="ARBA" id="ARBA00022989"/>
    </source>
</evidence>
<dbReference type="GO" id="GO:0090563">
    <property type="term" value="F:protein-phosphocysteine-sugar phosphotransferase activity"/>
    <property type="evidence" value="ECO:0007669"/>
    <property type="project" value="TreeGrafter"/>
</dbReference>
<protein>
    <submittedName>
        <fullName evidence="15">PTS system, glucose-like IIB subunint</fullName>
    </submittedName>
</protein>
<evidence type="ECO:0000313" key="15">
    <source>
        <dbReference type="EMBL" id="ACV76738.1"/>
    </source>
</evidence>
<dbReference type="Pfam" id="PF02378">
    <property type="entry name" value="PTS_EIIC"/>
    <property type="match status" value="1"/>
</dbReference>
<dbReference type="Gene3D" id="3.30.1360.60">
    <property type="entry name" value="Glucose permease domain IIB"/>
    <property type="match status" value="2"/>
</dbReference>
<evidence type="ECO:0000259" key="14">
    <source>
        <dbReference type="PROSITE" id="PS51103"/>
    </source>
</evidence>
<keyword evidence="16" id="KW-1185">Reference proteome</keyword>
<comment type="caution">
    <text evidence="11">Lacks conserved residue(s) required for the propagation of feature annotation.</text>
</comment>
<dbReference type="eggNOG" id="COG1263">
    <property type="taxonomic scope" value="Bacteria"/>
</dbReference>
<feature type="transmembrane region" description="Helical" evidence="12">
    <location>
        <begin position="368"/>
        <end position="394"/>
    </location>
</feature>
<evidence type="ECO:0000256" key="10">
    <source>
        <dbReference type="ARBA" id="ARBA00023136"/>
    </source>
</evidence>
<organism evidence="15 16">
    <name type="scientific">Nakamurella multipartita (strain ATCC 700099 / DSM 44233 / CIP 104796 / JCM 9543 / NBRC 105858 / Y-104)</name>
    <name type="common">Microsphaera multipartita</name>
    <dbReference type="NCBI Taxonomy" id="479431"/>
    <lineage>
        <taxon>Bacteria</taxon>
        <taxon>Bacillati</taxon>
        <taxon>Actinomycetota</taxon>
        <taxon>Actinomycetes</taxon>
        <taxon>Nakamurellales</taxon>
        <taxon>Nakamurellaceae</taxon>
        <taxon>Nakamurella</taxon>
    </lineage>
</organism>
<evidence type="ECO:0000313" key="16">
    <source>
        <dbReference type="Proteomes" id="UP000002218"/>
    </source>
</evidence>
<proteinExistence type="predicted"/>